<dbReference type="SUPFAM" id="SSF53474">
    <property type="entry name" value="alpha/beta-Hydrolases"/>
    <property type="match status" value="1"/>
</dbReference>
<dbReference type="PANTHER" id="PTHR11559">
    <property type="entry name" value="CARBOXYLESTERASE"/>
    <property type="match status" value="1"/>
</dbReference>
<proteinExistence type="inferred from homology"/>
<protein>
    <recommendedName>
        <fullName evidence="3">Carboxylic ester hydrolase</fullName>
        <ecNumber evidence="3">3.1.1.-</ecNumber>
    </recommendedName>
</protein>
<evidence type="ECO:0000256" key="2">
    <source>
        <dbReference type="ARBA" id="ARBA00022801"/>
    </source>
</evidence>
<keyword evidence="2 3" id="KW-0378">Hydrolase</keyword>
<dbReference type="OMA" id="FRTHRIH"/>
<dbReference type="Proteomes" id="UP000092993">
    <property type="component" value="Unassembled WGS sequence"/>
</dbReference>
<comment type="similarity">
    <text evidence="1 3">Belongs to the type-B carboxylesterase/lipase family.</text>
</comment>
<evidence type="ECO:0000259" key="5">
    <source>
        <dbReference type="Pfam" id="PF00135"/>
    </source>
</evidence>
<dbReference type="InterPro" id="IPR002018">
    <property type="entry name" value="CarbesteraseB"/>
</dbReference>
<evidence type="ECO:0000256" key="3">
    <source>
        <dbReference type="RuleBase" id="RU361235"/>
    </source>
</evidence>
<dbReference type="EC" id="3.1.1.-" evidence="3"/>
<keyword evidence="7" id="KW-1185">Reference proteome</keyword>
<evidence type="ECO:0000256" key="1">
    <source>
        <dbReference type="ARBA" id="ARBA00005964"/>
    </source>
</evidence>
<feature type="region of interest" description="Disordered" evidence="4">
    <location>
        <begin position="1"/>
        <end position="32"/>
    </location>
</feature>
<organism evidence="6 7">
    <name type="scientific">Grifola frondosa</name>
    <name type="common">Maitake</name>
    <name type="synonym">Polyporus frondosus</name>
    <dbReference type="NCBI Taxonomy" id="5627"/>
    <lineage>
        <taxon>Eukaryota</taxon>
        <taxon>Fungi</taxon>
        <taxon>Dikarya</taxon>
        <taxon>Basidiomycota</taxon>
        <taxon>Agaricomycotina</taxon>
        <taxon>Agaricomycetes</taxon>
        <taxon>Polyporales</taxon>
        <taxon>Grifolaceae</taxon>
        <taxon>Grifola</taxon>
    </lineage>
</organism>
<dbReference type="PROSITE" id="PS00122">
    <property type="entry name" value="CARBOXYLESTERASE_B_1"/>
    <property type="match status" value="1"/>
</dbReference>
<comment type="caution">
    <text evidence="6">The sequence shown here is derived from an EMBL/GenBank/DDBJ whole genome shotgun (WGS) entry which is preliminary data.</text>
</comment>
<feature type="domain" description="Carboxylesterase type B" evidence="5">
    <location>
        <begin position="114"/>
        <end position="364"/>
    </location>
</feature>
<dbReference type="STRING" id="5627.A0A1C7LKX7"/>
<gene>
    <name evidence="6" type="primary">LIP1_2</name>
    <name evidence="6" type="ORF">A0H81_14580</name>
</gene>
<dbReference type="Gene3D" id="3.40.50.1820">
    <property type="entry name" value="alpha/beta hydrolase"/>
    <property type="match status" value="1"/>
</dbReference>
<evidence type="ECO:0000313" key="6">
    <source>
        <dbReference type="EMBL" id="OBZ65415.1"/>
    </source>
</evidence>
<name>A0A1C7LKX7_GRIFR</name>
<evidence type="ECO:0000313" key="7">
    <source>
        <dbReference type="Proteomes" id="UP000092993"/>
    </source>
</evidence>
<dbReference type="GO" id="GO:0016787">
    <property type="term" value="F:hydrolase activity"/>
    <property type="evidence" value="ECO:0007669"/>
    <property type="project" value="UniProtKB-KW"/>
</dbReference>
<feature type="compositionally biased region" description="Polar residues" evidence="4">
    <location>
        <begin position="9"/>
        <end position="32"/>
    </location>
</feature>
<accession>A0A1C7LKX7</accession>
<sequence length="370" mass="40101">MAGCDRQESSCTNPVRQQQRISRPQHLPNTTDPSYRIPFDMYILFPSAAEYVHAKVMISSFMEAAADPAAQLSTFGIPAFRTHRIHHDVRHRAWYIRSLEISLSVATTCPSLTPTVKIDNATIIGTSDGVVSQFLGIPFALPPIGSRRLHLPQPIQSYTGIVNATTFGDQCMQQPLADVDLPADLPPEISAFLSISSAILNITQSEDCLNLNVITPAGTTVYSKLPVVVWIYGGGFQFGSNAADPGNVIVNKSIELQQPVIYVAMNYRLSALGFLGGKEVKDAGVGNLGLHDQREALRWVQKYISLFGGDPTKVTIWGESAGAVSVAMQMLTSDGNTEGLFHAGFMNSGSVLPNGKIDNAQLQSTYDFIV</sequence>
<dbReference type="AlphaFoldDB" id="A0A1C7LKX7"/>
<evidence type="ECO:0000256" key="4">
    <source>
        <dbReference type="SAM" id="MobiDB-lite"/>
    </source>
</evidence>
<dbReference type="Pfam" id="PF00135">
    <property type="entry name" value="COesterase"/>
    <property type="match status" value="1"/>
</dbReference>
<dbReference type="InterPro" id="IPR029058">
    <property type="entry name" value="AB_hydrolase_fold"/>
</dbReference>
<dbReference type="OrthoDB" id="408631at2759"/>
<dbReference type="InterPro" id="IPR019826">
    <property type="entry name" value="Carboxylesterase_B_AS"/>
</dbReference>
<dbReference type="EMBL" id="LUGG01000044">
    <property type="protein sequence ID" value="OBZ65415.1"/>
    <property type="molecule type" value="Genomic_DNA"/>
</dbReference>
<reference evidence="6 7" key="1">
    <citation type="submission" date="2016-03" db="EMBL/GenBank/DDBJ databases">
        <title>Whole genome sequencing of Grifola frondosa 9006-11.</title>
        <authorList>
            <person name="Min B."/>
            <person name="Park H."/>
            <person name="Kim J.-G."/>
            <person name="Cho H."/>
            <person name="Oh Y.-L."/>
            <person name="Kong W.-S."/>
            <person name="Choi I.-G."/>
        </authorList>
    </citation>
    <scope>NUCLEOTIDE SEQUENCE [LARGE SCALE GENOMIC DNA]</scope>
    <source>
        <strain evidence="6 7">9006-11</strain>
    </source>
</reference>
<dbReference type="InterPro" id="IPR050309">
    <property type="entry name" value="Type-B_Carboxylest/Lipase"/>
</dbReference>